<comment type="caution">
    <text evidence="9">The sequence shown here is derived from an EMBL/GenBank/DDBJ whole genome shotgun (WGS) entry which is preliminary data.</text>
</comment>
<dbReference type="EMBL" id="JBAPLU010000001">
    <property type="protein sequence ID" value="MEI4270324.1"/>
    <property type="molecule type" value="Genomic_DNA"/>
</dbReference>
<accession>A0ABU8DNC3</accession>
<keyword evidence="6" id="KW-0812">Transmembrane</keyword>
<dbReference type="Gene3D" id="3.40.50.200">
    <property type="entry name" value="Peptidase S8/S53 domain"/>
    <property type="match status" value="1"/>
</dbReference>
<dbReference type="InterPro" id="IPR036852">
    <property type="entry name" value="Peptidase_S8/S53_dom_sf"/>
</dbReference>
<keyword evidence="7" id="KW-0732">Signal</keyword>
<dbReference type="PANTHER" id="PTHR43806">
    <property type="entry name" value="PEPTIDASE S8"/>
    <property type="match status" value="1"/>
</dbReference>
<organism evidence="9 10">
    <name type="scientific">Klenkia sesuvii</name>
    <dbReference type="NCBI Taxonomy" id="3103137"/>
    <lineage>
        <taxon>Bacteria</taxon>
        <taxon>Bacillati</taxon>
        <taxon>Actinomycetota</taxon>
        <taxon>Actinomycetes</taxon>
        <taxon>Geodermatophilales</taxon>
        <taxon>Geodermatophilaceae</taxon>
        <taxon>Klenkia</taxon>
    </lineage>
</organism>
<name>A0ABU8DNC3_9ACTN</name>
<evidence type="ECO:0000256" key="3">
    <source>
        <dbReference type="ARBA" id="ARBA00022801"/>
    </source>
</evidence>
<dbReference type="InterPro" id="IPR000209">
    <property type="entry name" value="Peptidase_S8/S53_dom"/>
</dbReference>
<reference evidence="9 10" key="1">
    <citation type="submission" date="2024-03" db="EMBL/GenBank/DDBJ databases">
        <title>Draft genome sequence of Klenkia sp. LSe6-5.</title>
        <authorList>
            <person name="Duangmal K."/>
            <person name="Chantavorakit T."/>
        </authorList>
    </citation>
    <scope>NUCLEOTIDE SEQUENCE [LARGE SCALE GENOMIC DNA]</scope>
    <source>
        <strain evidence="9 10">LSe6-5</strain>
    </source>
</reference>
<feature type="signal peptide" evidence="7">
    <location>
        <begin position="1"/>
        <end position="19"/>
    </location>
</feature>
<comment type="similarity">
    <text evidence="1 5">Belongs to the peptidase S8 family.</text>
</comment>
<sequence length="437" mass="43171">MARSRVLPGAAAVVAGALAAGALVVGPGAGRAVAAEACDQPPPASAQIADVPWPQLRYDPPTQVWPFGTGAGVTVAVLDTGVSAAHPQLQGRVLPGTDVVRSGPADVDCTTHGTALASLVAAGQVTGVGLRGLAPASTVLPVQVSDDPVTDPAAQPVDPGRVAAGLDAAVAGGAQVVLVGTVLYQDDPGVAAAVTRALDAGVVVVAPVGDGHDEELGNRPDPASITPYPAAYDGVVGVGAVDRDGQRSRGSQIGGYVDLVAPGGDVVAAGSTAQAVYSGTAFAAAFVAATAAVLVGSPDVVLPPGADRGPAVQAQLVGTATPAAGVLGYGAGELSPSRAVTEPLVAGDPSALPGYRPPPLDEAAEARAETVARADRTAVRWAAGTAVLVVLVVLVAVVVPRARRRRWRAGAPAPARRVERDPEFVPGDALFRAPPLP</sequence>
<comment type="caution">
    <text evidence="5">Lacks conserved residue(s) required for the propagation of feature annotation.</text>
</comment>
<dbReference type="InterPro" id="IPR015500">
    <property type="entry name" value="Peptidase_S8_subtilisin-rel"/>
</dbReference>
<evidence type="ECO:0000256" key="6">
    <source>
        <dbReference type="SAM" id="Phobius"/>
    </source>
</evidence>
<evidence type="ECO:0000256" key="5">
    <source>
        <dbReference type="PROSITE-ProRule" id="PRU01240"/>
    </source>
</evidence>
<keyword evidence="6" id="KW-0472">Membrane</keyword>
<keyword evidence="6" id="KW-1133">Transmembrane helix</keyword>
<keyword evidence="2" id="KW-0645">Protease</keyword>
<protein>
    <submittedName>
        <fullName evidence="9">S8 family serine peptidase</fullName>
    </submittedName>
</protein>
<dbReference type="SUPFAM" id="SSF52743">
    <property type="entry name" value="Subtilisin-like"/>
    <property type="match status" value="1"/>
</dbReference>
<gene>
    <name evidence="9" type="ORF">TEK04_01190</name>
</gene>
<dbReference type="InterPro" id="IPR023827">
    <property type="entry name" value="Peptidase_S8_Asp-AS"/>
</dbReference>
<dbReference type="PROSITE" id="PS51892">
    <property type="entry name" value="SUBTILASE"/>
    <property type="match status" value="1"/>
</dbReference>
<feature type="transmembrane region" description="Helical" evidence="6">
    <location>
        <begin position="381"/>
        <end position="399"/>
    </location>
</feature>
<dbReference type="Pfam" id="PF00082">
    <property type="entry name" value="Peptidase_S8"/>
    <property type="match status" value="1"/>
</dbReference>
<evidence type="ECO:0000313" key="10">
    <source>
        <dbReference type="Proteomes" id="UP001361570"/>
    </source>
</evidence>
<dbReference type="PANTHER" id="PTHR43806:SF11">
    <property type="entry name" value="CEREVISIN-RELATED"/>
    <property type="match status" value="1"/>
</dbReference>
<evidence type="ECO:0000313" key="9">
    <source>
        <dbReference type="EMBL" id="MEI4270324.1"/>
    </source>
</evidence>
<dbReference type="PRINTS" id="PR00723">
    <property type="entry name" value="SUBTILISIN"/>
</dbReference>
<keyword evidence="10" id="KW-1185">Reference proteome</keyword>
<keyword evidence="3" id="KW-0378">Hydrolase</keyword>
<evidence type="ECO:0000256" key="7">
    <source>
        <dbReference type="SAM" id="SignalP"/>
    </source>
</evidence>
<dbReference type="PROSITE" id="PS00136">
    <property type="entry name" value="SUBTILASE_ASP"/>
    <property type="match status" value="1"/>
</dbReference>
<keyword evidence="4" id="KW-0720">Serine protease</keyword>
<proteinExistence type="inferred from homology"/>
<feature type="domain" description="Peptidase S8/S53" evidence="8">
    <location>
        <begin position="70"/>
        <end position="320"/>
    </location>
</feature>
<dbReference type="InterPro" id="IPR050131">
    <property type="entry name" value="Peptidase_S8_subtilisin-like"/>
</dbReference>
<evidence type="ECO:0000256" key="4">
    <source>
        <dbReference type="ARBA" id="ARBA00022825"/>
    </source>
</evidence>
<evidence type="ECO:0000256" key="1">
    <source>
        <dbReference type="ARBA" id="ARBA00011073"/>
    </source>
</evidence>
<dbReference type="RefSeq" id="WP_336402466.1">
    <property type="nucleotide sequence ID" value="NZ_JBAPLU010000001.1"/>
</dbReference>
<feature type="chain" id="PRO_5047102957" evidence="7">
    <location>
        <begin position="20"/>
        <end position="437"/>
    </location>
</feature>
<evidence type="ECO:0000256" key="2">
    <source>
        <dbReference type="ARBA" id="ARBA00022670"/>
    </source>
</evidence>
<dbReference type="Proteomes" id="UP001361570">
    <property type="component" value="Unassembled WGS sequence"/>
</dbReference>
<evidence type="ECO:0000259" key="8">
    <source>
        <dbReference type="Pfam" id="PF00082"/>
    </source>
</evidence>